<dbReference type="InterPro" id="IPR020084">
    <property type="entry name" value="NUDIX_hydrolase_CS"/>
</dbReference>
<dbReference type="PROSITE" id="PS00893">
    <property type="entry name" value="NUDIX_BOX"/>
    <property type="match status" value="1"/>
</dbReference>
<comment type="caution">
    <text evidence="4">The sequence shown here is derived from an EMBL/GenBank/DDBJ whole genome shotgun (WGS) entry which is preliminary data.</text>
</comment>
<organism evidence="4 5">
    <name type="scientific">Ramlibacter rhizophilus</name>
    <dbReference type="NCBI Taxonomy" id="1781167"/>
    <lineage>
        <taxon>Bacteria</taxon>
        <taxon>Pseudomonadati</taxon>
        <taxon>Pseudomonadota</taxon>
        <taxon>Betaproteobacteria</taxon>
        <taxon>Burkholderiales</taxon>
        <taxon>Comamonadaceae</taxon>
        <taxon>Ramlibacter</taxon>
    </lineage>
</organism>
<keyword evidence="2" id="KW-0378">Hydrolase</keyword>
<dbReference type="InterPro" id="IPR014729">
    <property type="entry name" value="Rossmann-like_a/b/a_fold"/>
</dbReference>
<evidence type="ECO:0000256" key="1">
    <source>
        <dbReference type="ARBA" id="ARBA00001946"/>
    </source>
</evidence>
<keyword evidence="5" id="KW-1185">Reference proteome</keyword>
<dbReference type="RefSeq" id="WP_135283214.1">
    <property type="nucleotide sequence ID" value="NZ_SMLL01000001.1"/>
</dbReference>
<proteinExistence type="predicted"/>
<dbReference type="Gene3D" id="3.40.50.620">
    <property type="entry name" value="HUPs"/>
    <property type="match status" value="1"/>
</dbReference>
<dbReference type="GO" id="GO:0016787">
    <property type="term" value="F:hydrolase activity"/>
    <property type="evidence" value="ECO:0007669"/>
    <property type="project" value="UniProtKB-KW"/>
</dbReference>
<dbReference type="InterPro" id="IPR015797">
    <property type="entry name" value="NUDIX_hydrolase-like_dom_sf"/>
</dbReference>
<dbReference type="PROSITE" id="PS51462">
    <property type="entry name" value="NUDIX"/>
    <property type="match status" value="1"/>
</dbReference>
<evidence type="ECO:0000313" key="4">
    <source>
        <dbReference type="EMBL" id="TFZ04332.1"/>
    </source>
</evidence>
<name>A0A4Z0C076_9BURK</name>
<reference evidence="4 5" key="1">
    <citation type="submission" date="2019-03" db="EMBL/GenBank/DDBJ databases">
        <title>Ramlibacter rhizophilus CCTCC AB2015357, whole genome shotgun sequence.</title>
        <authorList>
            <person name="Zhang X."/>
            <person name="Feng G."/>
            <person name="Zhu H."/>
        </authorList>
    </citation>
    <scope>NUCLEOTIDE SEQUENCE [LARGE SCALE GENOMIC DNA]</scope>
    <source>
        <strain evidence="4 5">CCTCC AB2015357</strain>
    </source>
</reference>
<comment type="cofactor">
    <cofactor evidence="1">
        <name>Mg(2+)</name>
        <dbReference type="ChEBI" id="CHEBI:18420"/>
    </cofactor>
</comment>
<dbReference type="SUPFAM" id="SSF55811">
    <property type="entry name" value="Nudix"/>
    <property type="match status" value="1"/>
</dbReference>
<dbReference type="PANTHER" id="PTHR43736:SF1">
    <property type="entry name" value="DIHYDRONEOPTERIN TRIPHOSPHATE DIPHOSPHATASE"/>
    <property type="match status" value="1"/>
</dbReference>
<evidence type="ECO:0000259" key="3">
    <source>
        <dbReference type="PROSITE" id="PS51462"/>
    </source>
</evidence>
<evidence type="ECO:0000256" key="2">
    <source>
        <dbReference type="ARBA" id="ARBA00022801"/>
    </source>
</evidence>
<protein>
    <submittedName>
        <fullName evidence="4">NUDIX domain-containing protein</fullName>
    </submittedName>
</protein>
<dbReference type="PANTHER" id="PTHR43736">
    <property type="entry name" value="ADP-RIBOSE PYROPHOSPHATASE"/>
    <property type="match status" value="1"/>
</dbReference>
<dbReference type="CDD" id="cd18873">
    <property type="entry name" value="NUDIX_NadM_like"/>
    <property type="match status" value="1"/>
</dbReference>
<accession>A0A4Z0C076</accession>
<feature type="domain" description="Nudix hydrolase" evidence="3">
    <location>
        <begin position="189"/>
        <end position="327"/>
    </location>
</feature>
<dbReference type="OrthoDB" id="542521at2"/>
<dbReference type="Gene3D" id="3.90.79.10">
    <property type="entry name" value="Nucleoside Triphosphate Pyrophosphohydrolase"/>
    <property type="match status" value="1"/>
</dbReference>
<dbReference type="Proteomes" id="UP000297564">
    <property type="component" value="Unassembled WGS sequence"/>
</dbReference>
<sequence length="329" mass="36230">MSLLAACIGAFQPPREPELARIREGLRLAPRCLVFLDGAHRPRSPRYPFTWEERAGMIRAALPPGEGERIDCHPLREGWGPQQRIAELQAAAPKENVLLLSPADADAGPLPRGWRIEPTAADPDPHGERLRERLYTAGDLPRALDESPELPAAVAEALRGWATRPEWQVLREEHAQIAREQAAWSVVPYPVVLVTVDAVVRAGGHVLLIRRGRSPGKGLRALPGGFVDPREPLLEAALRELLEETRIELSPAALRASLRAVQVFDDPRRSQRGRVITHAHFFDLGESSPPAVQGGDDAASAAWVPLAELPALEAQFLDDHFMVLRRFLG</sequence>
<gene>
    <name evidence="4" type="ORF">EZ242_00800</name>
</gene>
<dbReference type="AlphaFoldDB" id="A0A4Z0C076"/>
<evidence type="ECO:0000313" key="5">
    <source>
        <dbReference type="Proteomes" id="UP000297564"/>
    </source>
</evidence>
<dbReference type="Pfam" id="PF00293">
    <property type="entry name" value="NUDIX"/>
    <property type="match status" value="1"/>
</dbReference>
<dbReference type="InterPro" id="IPR000086">
    <property type="entry name" value="NUDIX_hydrolase_dom"/>
</dbReference>
<dbReference type="EMBL" id="SMLL01000001">
    <property type="protein sequence ID" value="TFZ04332.1"/>
    <property type="molecule type" value="Genomic_DNA"/>
</dbReference>